<protein>
    <submittedName>
        <fullName evidence="1">Transposase</fullName>
    </submittedName>
</protein>
<organism evidence="1 2">
    <name type="scientific">Candidatus Jettenia ecosi</name>
    <dbReference type="NCBI Taxonomy" id="2494326"/>
    <lineage>
        <taxon>Bacteria</taxon>
        <taxon>Pseudomonadati</taxon>
        <taxon>Planctomycetota</taxon>
        <taxon>Candidatus Brocadiia</taxon>
        <taxon>Candidatus Brocadiales</taxon>
        <taxon>Candidatus Brocadiaceae</taxon>
        <taxon>Candidatus Jettenia</taxon>
    </lineage>
</organism>
<gene>
    <name evidence="1" type="ORF">JETT_3547</name>
</gene>
<proteinExistence type="predicted"/>
<comment type="caution">
    <text evidence="1">The sequence shown here is derived from an EMBL/GenBank/DDBJ whole genome shotgun (WGS) entry which is preliminary data.</text>
</comment>
<evidence type="ECO:0000313" key="2">
    <source>
        <dbReference type="Proteomes" id="UP000319783"/>
    </source>
</evidence>
<accession>A0A533Q6M2</accession>
<name>A0A533Q6M2_9BACT</name>
<dbReference type="EMBL" id="SULG01000122">
    <property type="protein sequence ID" value="TLD40195.1"/>
    <property type="molecule type" value="Genomic_DNA"/>
</dbReference>
<sequence length="146" mass="16447">MPKKIYTVQLSEKEQEELETYVRQGKKSARAINRACILLLANEGKIDDEIISALGVCRTVVYKMRKKFTESKFDIIGELLQEKPRSGQPLKVDKRVESAVSMIACSEPPPGAARWTLELIGEKLVELKIVDSLCLESVRKALKKTN</sequence>
<dbReference type="AlphaFoldDB" id="A0A533Q6M2"/>
<dbReference type="Proteomes" id="UP000319783">
    <property type="component" value="Unassembled WGS sequence"/>
</dbReference>
<evidence type="ECO:0000313" key="1">
    <source>
        <dbReference type="EMBL" id="TLD40195.1"/>
    </source>
</evidence>
<reference evidence="1 2" key="1">
    <citation type="submission" date="2019-04" db="EMBL/GenBank/DDBJ databases">
        <title>Genome of a novel bacterium Candidatus Jettenia ecosi reconstructed from metagenome of an anammox bioreactor.</title>
        <authorList>
            <person name="Mardanov A.V."/>
            <person name="Beletsky A.V."/>
            <person name="Ravin N.V."/>
            <person name="Botchkova E.A."/>
            <person name="Litti Y.V."/>
            <person name="Nozhevnikova A.N."/>
        </authorList>
    </citation>
    <scope>NUCLEOTIDE SEQUENCE [LARGE SCALE GENOMIC DNA]</scope>
    <source>
        <strain evidence="1">J2</strain>
    </source>
</reference>